<name>A0AAP0QVJ3_9ROSI</name>
<dbReference type="Proteomes" id="UP001428341">
    <property type="component" value="Unassembled WGS sequence"/>
</dbReference>
<organism evidence="1 2">
    <name type="scientific">Citrus x changshan-huyou</name>
    <dbReference type="NCBI Taxonomy" id="2935761"/>
    <lineage>
        <taxon>Eukaryota</taxon>
        <taxon>Viridiplantae</taxon>
        <taxon>Streptophyta</taxon>
        <taxon>Embryophyta</taxon>
        <taxon>Tracheophyta</taxon>
        <taxon>Spermatophyta</taxon>
        <taxon>Magnoliopsida</taxon>
        <taxon>eudicotyledons</taxon>
        <taxon>Gunneridae</taxon>
        <taxon>Pentapetalae</taxon>
        <taxon>rosids</taxon>
        <taxon>malvids</taxon>
        <taxon>Sapindales</taxon>
        <taxon>Rutaceae</taxon>
        <taxon>Aurantioideae</taxon>
        <taxon>Citrus</taxon>
    </lineage>
</organism>
<reference evidence="1 2" key="1">
    <citation type="submission" date="2024-05" db="EMBL/GenBank/DDBJ databases">
        <title>Haplotype-resolved chromosome-level genome assembly of Huyou (Citrus changshanensis).</title>
        <authorList>
            <person name="Miao C."/>
            <person name="Chen W."/>
            <person name="Wu Y."/>
            <person name="Wang L."/>
            <person name="Zhao S."/>
            <person name="Grierson D."/>
            <person name="Xu C."/>
            <person name="Chen K."/>
        </authorList>
    </citation>
    <scope>NUCLEOTIDE SEQUENCE [LARGE SCALE GENOMIC DNA]</scope>
    <source>
        <strain evidence="1">01-14</strain>
        <tissue evidence="1">Leaf</tissue>
    </source>
</reference>
<evidence type="ECO:0000313" key="1">
    <source>
        <dbReference type="EMBL" id="KAK9216089.1"/>
    </source>
</evidence>
<gene>
    <name evidence="1" type="ORF">WN944_008096</name>
</gene>
<evidence type="ECO:0000313" key="2">
    <source>
        <dbReference type="Proteomes" id="UP001428341"/>
    </source>
</evidence>
<sequence length="75" mass="8401">MPVYSIASATGFDRSIVVEKLLEQDNRDLVYDPATGDCIETFKSGNTDLRFQNVRLKARYTTLAGNPKLRSGYGR</sequence>
<keyword evidence="2" id="KW-1185">Reference proteome</keyword>
<comment type="caution">
    <text evidence="1">The sequence shown here is derived from an EMBL/GenBank/DDBJ whole genome shotgun (WGS) entry which is preliminary data.</text>
</comment>
<dbReference type="EMBL" id="JBCGBO010000003">
    <property type="protein sequence ID" value="KAK9216089.1"/>
    <property type="molecule type" value="Genomic_DNA"/>
</dbReference>
<protein>
    <submittedName>
        <fullName evidence="1">Uncharacterized protein</fullName>
    </submittedName>
</protein>
<dbReference type="AlphaFoldDB" id="A0AAP0QVJ3"/>
<accession>A0AAP0QVJ3</accession>
<proteinExistence type="predicted"/>